<keyword evidence="3" id="KW-1185">Reference proteome</keyword>
<dbReference type="PANTHER" id="PTHR28651">
    <property type="entry name" value="TRANSMEMBRANE PROTEIN 232"/>
    <property type="match status" value="1"/>
</dbReference>
<evidence type="ECO:0000313" key="2">
    <source>
        <dbReference type="Ensembl" id="ENSLLEP00000003754.1"/>
    </source>
</evidence>
<dbReference type="PANTHER" id="PTHR28651:SF1">
    <property type="entry name" value="TRANSMEMBRANE PROTEIN 232"/>
    <property type="match status" value="1"/>
</dbReference>
<dbReference type="InterPro" id="IPR031747">
    <property type="entry name" value="TMEM232"/>
</dbReference>
<reference evidence="2" key="1">
    <citation type="submission" date="2025-08" db="UniProtKB">
        <authorList>
            <consortium name="Ensembl"/>
        </authorList>
    </citation>
    <scope>IDENTIFICATION</scope>
</reference>
<feature type="region of interest" description="Disordered" evidence="1">
    <location>
        <begin position="604"/>
        <end position="646"/>
    </location>
</feature>
<dbReference type="Ensembl" id="ENSLLET00000003929.1">
    <property type="protein sequence ID" value="ENSLLEP00000003754.1"/>
    <property type="gene ID" value="ENSLLEG00000002419.1"/>
</dbReference>
<accession>A0A8C5LXX4</accession>
<gene>
    <name evidence="2" type="primary">TMEM232</name>
</gene>
<dbReference type="Proteomes" id="UP000694569">
    <property type="component" value="Unplaced"/>
</dbReference>
<evidence type="ECO:0000256" key="1">
    <source>
        <dbReference type="SAM" id="MobiDB-lite"/>
    </source>
</evidence>
<feature type="compositionally biased region" description="Basic and acidic residues" evidence="1">
    <location>
        <begin position="604"/>
        <end position="630"/>
    </location>
</feature>
<organism evidence="2 3">
    <name type="scientific">Leptobrachium leishanense</name>
    <name type="common">Leishan spiny toad</name>
    <dbReference type="NCBI Taxonomy" id="445787"/>
    <lineage>
        <taxon>Eukaryota</taxon>
        <taxon>Metazoa</taxon>
        <taxon>Chordata</taxon>
        <taxon>Craniata</taxon>
        <taxon>Vertebrata</taxon>
        <taxon>Euteleostomi</taxon>
        <taxon>Amphibia</taxon>
        <taxon>Batrachia</taxon>
        <taxon>Anura</taxon>
        <taxon>Pelobatoidea</taxon>
        <taxon>Megophryidae</taxon>
        <taxon>Leptobrachium</taxon>
    </lineage>
</organism>
<dbReference type="Pfam" id="PF15877">
    <property type="entry name" value="TMEM232"/>
    <property type="match status" value="1"/>
</dbReference>
<reference evidence="2" key="2">
    <citation type="submission" date="2025-09" db="UniProtKB">
        <authorList>
            <consortium name="Ensembl"/>
        </authorList>
    </citation>
    <scope>IDENTIFICATION</scope>
</reference>
<name>A0A8C5LXX4_9ANUR</name>
<proteinExistence type="predicted"/>
<dbReference type="GeneTree" id="ENSGT00390000014003"/>
<evidence type="ECO:0000313" key="3">
    <source>
        <dbReference type="Proteomes" id="UP000694569"/>
    </source>
</evidence>
<sequence length="646" mass="73989">MPILKVPVVQKFGIISNTYHIELQKRILEEMEGFKKEKTVDHRSPLEITEEFIKQYNNAKDKDEEERLLDTARKILQRCERGSGINSKGSGSHVNLHHAWTDLILLAQCKGKIQEDALDLLFVSMDQAYTKEEHIPLLFFIAESVLFRLCLDVSHKPYPVSSKVKLSKVGFLTFLRLYIFYITGQLQAFQEQKERLSSYLEGLASCDTIGQHHPNVLFSVHVMLKIGETICTNDSLLNTATSFQKSSDIADILNVDVTAAEMNPFVMHCLLIWLHVQRNSADLHEIIDHLFRVEGGINQKNWLDSIIAVLILGDAAKLNASCLKALMELAKQFTTYTNLFPEESSNELSSFTSLGTWVVACGCSMVLADICMHGSTSEIQKNAFMGFHDESINDKDVKEACLKGMLNIESKLENSHHIQWFICFCAVYNLAKVNHELLGDRRRDGLRNAIWRTLSKHRSIEMDAKILEAVKLAETELNGPANLFFDARKKVSSSSMGLAFSQFVGCRLASALAQKFFPPAVHCIPSQRKLGSMSHRKVPERKDPRNEKISAWPSLRQELSLDKPYYSPHPHFVARTNLDLQKVIEDQWTKELQIRIKEDEDKMMMEEQEMKEKEEQHFKELMRKREEKLKKTNKPYELPTKDNSTQ</sequence>
<dbReference type="OrthoDB" id="10016194at2759"/>
<dbReference type="AlphaFoldDB" id="A0A8C5LXX4"/>
<protein>
    <submittedName>
        <fullName evidence="2">Transmembrane protein 232</fullName>
    </submittedName>
</protein>